<evidence type="ECO:0000313" key="4">
    <source>
        <dbReference type="Proteomes" id="UP000034071"/>
    </source>
</evidence>
<dbReference type="Gene3D" id="3.10.450.50">
    <property type="match status" value="1"/>
</dbReference>
<dbReference type="AlphaFoldDB" id="A0A0F6TPX3"/>
<dbReference type="RefSeq" id="WP_046560868.1">
    <property type="nucleotide sequence ID" value="NZ_CP010975.1"/>
</dbReference>
<keyword evidence="4" id="KW-1185">Reference proteome</keyword>
<protein>
    <recommendedName>
        <fullName evidence="2">SnoaL-like domain-containing protein</fullName>
    </recommendedName>
</protein>
<sequence>MKSILLLIGLLISPLSQANESETQVVKSFVEAYNQQDLEAMLDLTTSDVSWMSVESKELTIITGSKEQLNKAMQGFFASGSHGRSEILSIQGSGNFVHTVEKAIWLSEGKEKNQCSFAIYELKEHKILNVWYYPAHQCTA</sequence>
<keyword evidence="1" id="KW-0732">Signal</keyword>
<feature type="chain" id="PRO_5002510595" description="SnoaL-like domain-containing protein" evidence="1">
    <location>
        <begin position="19"/>
        <end position="140"/>
    </location>
</feature>
<accession>A0A0F6TPX3</accession>
<dbReference type="OrthoDB" id="582835at2"/>
<feature type="signal peptide" evidence="1">
    <location>
        <begin position="1"/>
        <end position="18"/>
    </location>
</feature>
<dbReference type="HOGENOM" id="CLU_138561_0_0_6"/>
<dbReference type="InterPro" id="IPR037401">
    <property type="entry name" value="SnoaL-like"/>
</dbReference>
<dbReference type="KEGG" id="kge:TQ33_0741"/>
<evidence type="ECO:0000256" key="1">
    <source>
        <dbReference type="SAM" id="SignalP"/>
    </source>
</evidence>
<evidence type="ECO:0000313" key="3">
    <source>
        <dbReference type="EMBL" id="AKE51715.1"/>
    </source>
</evidence>
<dbReference type="Proteomes" id="UP000034071">
    <property type="component" value="Chromosome"/>
</dbReference>
<organism evidence="3 4">
    <name type="scientific">Kangiella geojedonensis</name>
    <dbReference type="NCBI Taxonomy" id="914150"/>
    <lineage>
        <taxon>Bacteria</taxon>
        <taxon>Pseudomonadati</taxon>
        <taxon>Pseudomonadota</taxon>
        <taxon>Gammaproteobacteria</taxon>
        <taxon>Kangiellales</taxon>
        <taxon>Kangiellaceae</taxon>
        <taxon>Kangiella</taxon>
    </lineage>
</organism>
<dbReference type="SUPFAM" id="SSF54427">
    <property type="entry name" value="NTF2-like"/>
    <property type="match status" value="1"/>
</dbReference>
<name>A0A0F6TPX3_9GAMM</name>
<dbReference type="Pfam" id="PF12680">
    <property type="entry name" value="SnoaL_2"/>
    <property type="match status" value="1"/>
</dbReference>
<reference evidence="3 4" key="1">
    <citation type="submission" date="2015-02" db="EMBL/GenBank/DDBJ databases">
        <title>Complete genome sequence of Kangiella geojedonensis strain YCS-5T.</title>
        <authorList>
            <person name="Kim K.M."/>
        </authorList>
    </citation>
    <scope>NUCLEOTIDE SEQUENCE [LARGE SCALE GENOMIC DNA]</scope>
    <source>
        <strain evidence="3 4">YCS-5</strain>
    </source>
</reference>
<dbReference type="InterPro" id="IPR032710">
    <property type="entry name" value="NTF2-like_dom_sf"/>
</dbReference>
<gene>
    <name evidence="3" type="ORF">TQ33_0741</name>
</gene>
<evidence type="ECO:0000259" key="2">
    <source>
        <dbReference type="Pfam" id="PF12680"/>
    </source>
</evidence>
<dbReference type="EMBL" id="CP010975">
    <property type="protein sequence ID" value="AKE51715.1"/>
    <property type="molecule type" value="Genomic_DNA"/>
</dbReference>
<feature type="domain" description="SnoaL-like" evidence="2">
    <location>
        <begin position="26"/>
        <end position="127"/>
    </location>
</feature>
<proteinExistence type="predicted"/>